<organism evidence="5">
    <name type="scientific">Vibrio nigripulchritudo</name>
    <dbReference type="NCBI Taxonomy" id="28173"/>
    <lineage>
        <taxon>Bacteria</taxon>
        <taxon>Pseudomonadati</taxon>
        <taxon>Pseudomonadota</taxon>
        <taxon>Gammaproteobacteria</taxon>
        <taxon>Vibrionales</taxon>
        <taxon>Vibrionaceae</taxon>
        <taxon>Vibrio</taxon>
    </lineage>
</organism>
<feature type="signal peptide" evidence="4">
    <location>
        <begin position="1"/>
        <end position="24"/>
    </location>
</feature>
<dbReference type="InterPro" id="IPR038404">
    <property type="entry name" value="TRAP_DctP_sf"/>
</dbReference>
<accession>A0A9P1JL47</accession>
<keyword evidence="5" id="KW-0614">Plasmid</keyword>
<dbReference type="NCBIfam" id="NF037995">
    <property type="entry name" value="TRAP_S1"/>
    <property type="match status" value="1"/>
</dbReference>
<name>A0A9P1JL47_9VIBR</name>
<keyword evidence="3 4" id="KW-0732">Signal</keyword>
<evidence type="ECO:0000313" key="5">
    <source>
        <dbReference type="EMBL" id="CBJ93072.1"/>
    </source>
</evidence>
<sequence length="326" mass="36274">MKMSKYTTIAVVTLAAMTTTATQAETVFRYGHTNSANHFVHAGAESFKSKVETETNGRVKIEIFPNSQLGGNEQSAELISFGSPMIGQVNPSVLSSYDNRFDVLSYPFLFKSTQQAGEFLKSDFVSEWERKPANNNIDVLCYFSFGARDLYTRNKPVHDVADSKGMKVRVQPLTMYTKMVENSYSAVPTPMPWAEVYNALSLGVIDAAEAPPQAMLDQKHFEVTQYYMQTQHIMDFSAIIASKSTIESMSKGDQVIFRNAAKAMCDAMTTQSNALYESSVAELETKGMKIIRDVNRAAFAEGAKNIHKSISGWDKGFYNEVLNNLN</sequence>
<keyword evidence="2" id="KW-0813">Transport</keyword>
<proteinExistence type="inferred from homology"/>
<dbReference type="AlphaFoldDB" id="A0A9P1JL47"/>
<gene>
    <name evidence="5" type="ORF">VIBNI_0023</name>
</gene>
<dbReference type="GO" id="GO:0055085">
    <property type="term" value="P:transmembrane transport"/>
    <property type="evidence" value="ECO:0007669"/>
    <property type="project" value="InterPro"/>
</dbReference>
<evidence type="ECO:0000256" key="4">
    <source>
        <dbReference type="SAM" id="SignalP"/>
    </source>
</evidence>
<dbReference type="InterPro" id="IPR018389">
    <property type="entry name" value="DctP_fam"/>
</dbReference>
<dbReference type="Gene3D" id="3.40.190.170">
    <property type="entry name" value="Bacterial extracellular solute-binding protein, family 7"/>
    <property type="match status" value="1"/>
</dbReference>
<dbReference type="PANTHER" id="PTHR33376">
    <property type="match status" value="1"/>
</dbReference>
<dbReference type="CDD" id="cd13603">
    <property type="entry name" value="PBP2_TRAP_Siap_TeaA_like"/>
    <property type="match status" value="1"/>
</dbReference>
<geneLocation type="plasmid" evidence="5">
    <name>VIBNI_pA</name>
</geneLocation>
<feature type="chain" id="PRO_5040131599" evidence="4">
    <location>
        <begin position="25"/>
        <end position="326"/>
    </location>
</feature>
<protein>
    <submittedName>
        <fullName evidence="5">TRAP-type C4-dicarboxylate transport system, periplasmic component</fullName>
    </submittedName>
</protein>
<evidence type="ECO:0000256" key="2">
    <source>
        <dbReference type="ARBA" id="ARBA00022448"/>
    </source>
</evidence>
<dbReference type="Pfam" id="PF03480">
    <property type="entry name" value="DctP"/>
    <property type="match status" value="1"/>
</dbReference>
<dbReference type="EMBL" id="FP893246">
    <property type="protein sequence ID" value="CBJ93072.1"/>
    <property type="molecule type" value="Genomic_DNA"/>
</dbReference>
<dbReference type="PANTHER" id="PTHR33376:SF7">
    <property type="entry name" value="C4-DICARBOXYLATE-BINDING PROTEIN DCTB"/>
    <property type="match status" value="1"/>
</dbReference>
<reference evidence="5" key="1">
    <citation type="submission" date="2010-02" db="EMBL/GenBank/DDBJ databases">
        <authorList>
            <person name="Genoscope - CEA"/>
        </authorList>
    </citation>
    <scope>NUCLEOTIDE SEQUENCE</scope>
    <source>
        <plasmid evidence="5">VIBNI_pA</plasmid>
    </source>
</reference>
<evidence type="ECO:0000256" key="1">
    <source>
        <dbReference type="ARBA" id="ARBA00009023"/>
    </source>
</evidence>
<evidence type="ECO:0000256" key="3">
    <source>
        <dbReference type="ARBA" id="ARBA00022729"/>
    </source>
</evidence>
<comment type="similarity">
    <text evidence="1">Belongs to the bacterial solute-binding protein 7 family.</text>
</comment>